<feature type="domain" description="BFD-like [2Fe-2S]-binding" evidence="18">
    <location>
        <begin position="479"/>
        <end position="528"/>
    </location>
</feature>
<evidence type="ECO:0000256" key="2">
    <source>
        <dbReference type="ARBA" id="ARBA00005096"/>
    </source>
</evidence>
<dbReference type="RefSeq" id="WP_136357809.1">
    <property type="nucleotide sequence ID" value="NZ_CP046266.1"/>
</dbReference>
<keyword evidence="6" id="KW-0001">2Fe-2S</keyword>
<dbReference type="InterPro" id="IPR052034">
    <property type="entry name" value="NasD-like"/>
</dbReference>
<evidence type="ECO:0000256" key="13">
    <source>
        <dbReference type="ARBA" id="ARBA00034078"/>
    </source>
</evidence>
<dbReference type="InterPro" id="IPR041854">
    <property type="entry name" value="BFD-like_2Fe2S-bd_dom_sf"/>
</dbReference>
<dbReference type="Gene3D" id="1.10.10.1100">
    <property type="entry name" value="BFD-like [2Fe-2S]-binding domain"/>
    <property type="match status" value="1"/>
</dbReference>
<dbReference type="InterPro" id="IPR007419">
    <property type="entry name" value="BFD-like_2Fe2S-bd_dom"/>
</dbReference>
<keyword evidence="22" id="KW-1185">Reference proteome</keyword>
<evidence type="ECO:0000313" key="21">
    <source>
        <dbReference type="EMBL" id="THF76325.1"/>
    </source>
</evidence>
<evidence type="ECO:0000256" key="12">
    <source>
        <dbReference type="ARBA" id="ARBA00023063"/>
    </source>
</evidence>
<comment type="caution">
    <text evidence="21">The sequence shown here is derived from an EMBL/GenBank/DDBJ whole genome shotgun (WGS) entry which is preliminary data.</text>
</comment>
<evidence type="ECO:0000256" key="8">
    <source>
        <dbReference type="ARBA" id="ARBA00022827"/>
    </source>
</evidence>
<dbReference type="GO" id="GO:0020037">
    <property type="term" value="F:heme binding"/>
    <property type="evidence" value="ECO:0007669"/>
    <property type="project" value="InterPro"/>
</dbReference>
<keyword evidence="10 15" id="KW-0408">Iron</keyword>
<keyword evidence="7 15" id="KW-0479">Metal-binding</keyword>
<feature type="binding site" evidence="15">
    <location>
        <position position="633"/>
    </location>
    <ligand>
        <name>[4Fe-4S] cluster</name>
        <dbReference type="ChEBI" id="CHEBI:49883"/>
    </ligand>
</feature>
<protein>
    <submittedName>
        <fullName evidence="21">NAD(P)/FAD-dependent oxidoreductase</fullName>
    </submittedName>
</protein>
<dbReference type="OrthoDB" id="9802028at2"/>
<dbReference type="GO" id="GO:0051539">
    <property type="term" value="F:4 iron, 4 sulfur cluster binding"/>
    <property type="evidence" value="ECO:0007669"/>
    <property type="project" value="UniProtKB-KW"/>
</dbReference>
<dbReference type="GO" id="GO:0098809">
    <property type="term" value="F:nitrite reductase activity"/>
    <property type="evidence" value="ECO:0007669"/>
    <property type="project" value="InterPro"/>
</dbReference>
<dbReference type="GO" id="GO:0050661">
    <property type="term" value="F:NADP binding"/>
    <property type="evidence" value="ECO:0007669"/>
    <property type="project" value="UniProtKB-UniRule"/>
</dbReference>
<comment type="cofactor">
    <cofactor evidence="13">
        <name>[2Fe-2S] cluster</name>
        <dbReference type="ChEBI" id="CHEBI:190135"/>
    </cofactor>
</comment>
<evidence type="ECO:0000256" key="6">
    <source>
        <dbReference type="ARBA" id="ARBA00022714"/>
    </source>
</evidence>
<comment type="cofactor">
    <cofactor evidence="15">
        <name>[4Fe-4S] cluster</name>
        <dbReference type="ChEBI" id="CHEBI:49883"/>
    </cofactor>
    <text evidence="15">Binds 1 [4Fe-4S] cluster per subunit.</text>
</comment>
<dbReference type="Pfam" id="PF03460">
    <property type="entry name" value="NIR_SIR_ferr"/>
    <property type="match status" value="1"/>
</dbReference>
<evidence type="ECO:0000259" key="16">
    <source>
        <dbReference type="Pfam" id="PF01077"/>
    </source>
</evidence>
<comment type="cofactor">
    <cofactor evidence="15">
        <name>siroheme</name>
        <dbReference type="ChEBI" id="CHEBI:60052"/>
    </cofactor>
    <text evidence="15">Binds 1 siroheme per subunit.</text>
</comment>
<dbReference type="Gene3D" id="3.30.390.30">
    <property type="match status" value="1"/>
</dbReference>
<evidence type="ECO:0000256" key="3">
    <source>
        <dbReference type="ARBA" id="ARBA00010429"/>
    </source>
</evidence>
<dbReference type="AlphaFoldDB" id="A0A4S4BNB2"/>
<dbReference type="InterPro" id="IPR023753">
    <property type="entry name" value="FAD/NAD-binding_dom"/>
</dbReference>
<dbReference type="PANTHER" id="PTHR43809">
    <property type="entry name" value="NITRITE REDUCTASE (NADH) LARGE SUBUNIT"/>
    <property type="match status" value="1"/>
</dbReference>
<dbReference type="Gene3D" id="3.30.413.10">
    <property type="entry name" value="Sulfite Reductase Hemoprotein, domain 1"/>
    <property type="match status" value="1"/>
</dbReference>
<dbReference type="PRINTS" id="PR00368">
    <property type="entry name" value="FADPNR"/>
</dbReference>
<dbReference type="InterPro" id="IPR016156">
    <property type="entry name" value="FAD/NAD-linked_Rdtase_dimer_sf"/>
</dbReference>
<feature type="binding site" evidence="15">
    <location>
        <position position="667"/>
    </location>
    <ligand>
        <name>[4Fe-4S] cluster</name>
        <dbReference type="ChEBI" id="CHEBI:49883"/>
    </ligand>
</feature>
<dbReference type="InterPro" id="IPR045854">
    <property type="entry name" value="NO2/SO3_Rdtase_4Fe4S_sf"/>
</dbReference>
<dbReference type="Pfam" id="PF04324">
    <property type="entry name" value="Fer2_BFD"/>
    <property type="match status" value="2"/>
</dbReference>
<dbReference type="GO" id="GO:0046872">
    <property type="term" value="F:metal ion binding"/>
    <property type="evidence" value="ECO:0007669"/>
    <property type="project" value="UniProtKB-KW"/>
</dbReference>
<keyword evidence="12 14" id="KW-0534">Nitrate assimilation</keyword>
<dbReference type="CDD" id="cd19943">
    <property type="entry name" value="NirB_Fer2_BFD-like_1"/>
    <property type="match status" value="1"/>
</dbReference>
<feature type="domain" description="BFD-like [2Fe-2S]-binding" evidence="18">
    <location>
        <begin position="413"/>
        <end position="461"/>
    </location>
</feature>
<gene>
    <name evidence="21" type="ORF">E6W99_21820</name>
</gene>
<evidence type="ECO:0000259" key="19">
    <source>
        <dbReference type="Pfam" id="PF07992"/>
    </source>
</evidence>
<evidence type="ECO:0000256" key="7">
    <source>
        <dbReference type="ARBA" id="ARBA00022723"/>
    </source>
</evidence>
<dbReference type="EMBL" id="SSNT01000021">
    <property type="protein sequence ID" value="THF76325.1"/>
    <property type="molecule type" value="Genomic_DNA"/>
</dbReference>
<dbReference type="InterPro" id="IPR012744">
    <property type="entry name" value="Nitri_red_NirB"/>
</dbReference>
<evidence type="ECO:0000256" key="10">
    <source>
        <dbReference type="ARBA" id="ARBA00023004"/>
    </source>
</evidence>
<evidence type="ECO:0000313" key="22">
    <source>
        <dbReference type="Proteomes" id="UP000310334"/>
    </source>
</evidence>
<comment type="pathway">
    <text evidence="2">Nitrogen metabolism; nitrate reduction (assimilation).</text>
</comment>
<dbReference type="SUPFAM" id="SSF56014">
    <property type="entry name" value="Nitrite and sulphite reductase 4Fe-4S domain-like"/>
    <property type="match status" value="1"/>
</dbReference>
<keyword evidence="5 14" id="KW-0285">Flavoprotein</keyword>
<dbReference type="SUPFAM" id="SSF51905">
    <property type="entry name" value="FAD/NAD(P)-binding domain"/>
    <property type="match status" value="2"/>
</dbReference>
<feature type="domain" description="FAD/NAD(P)-binding" evidence="19">
    <location>
        <begin position="4"/>
        <end position="281"/>
    </location>
</feature>
<feature type="domain" description="Nitrite/sulphite reductase 4Fe-4S" evidence="16">
    <location>
        <begin position="621"/>
        <end position="752"/>
    </location>
</feature>
<dbReference type="SUPFAM" id="SSF55124">
    <property type="entry name" value="Nitrite/Sulfite reductase N-terminal domain-like"/>
    <property type="match status" value="1"/>
</dbReference>
<keyword evidence="4 15" id="KW-0349">Heme</keyword>
<evidence type="ECO:0000256" key="14">
    <source>
        <dbReference type="PIRNR" id="PIRNR037149"/>
    </source>
</evidence>
<dbReference type="Proteomes" id="UP000310334">
    <property type="component" value="Unassembled WGS sequence"/>
</dbReference>
<dbReference type="PRINTS" id="PR00411">
    <property type="entry name" value="PNDRDTASEI"/>
</dbReference>
<accession>A0A4S4BNB2</accession>
<reference evidence="21 22" key="1">
    <citation type="submission" date="2019-04" db="EMBL/GenBank/DDBJ databases">
        <title>Bacillus sediminilitoris sp. nov., isolated from a tidal flat sediment on the East China Sea.</title>
        <authorList>
            <person name="Wei Y."/>
            <person name="Mao H."/>
            <person name="Fang J."/>
        </authorList>
    </citation>
    <scope>NUCLEOTIDE SEQUENCE [LARGE SCALE GENOMIC DNA]</scope>
    <source>
        <strain evidence="21 22">DSL-17</strain>
    </source>
</reference>
<dbReference type="InterPro" id="IPR005117">
    <property type="entry name" value="NiRdtase/SiRdtase_haem-b_fer"/>
</dbReference>
<feature type="domain" description="Nitrite/Sulfite reductase ferredoxin-like" evidence="17">
    <location>
        <begin position="548"/>
        <end position="610"/>
    </location>
</feature>
<dbReference type="InterPro" id="IPR006067">
    <property type="entry name" value="NO2/SO3_Rdtase_4Fe4S_dom"/>
</dbReference>
<dbReference type="GO" id="GO:0042128">
    <property type="term" value="P:nitrate assimilation"/>
    <property type="evidence" value="ECO:0007669"/>
    <property type="project" value="UniProtKB-UniRule"/>
</dbReference>
<keyword evidence="11 15" id="KW-0411">Iron-sulfur</keyword>
<dbReference type="Pfam" id="PF01077">
    <property type="entry name" value="NIR_SIR"/>
    <property type="match status" value="1"/>
</dbReference>
<dbReference type="Pfam" id="PF18267">
    <property type="entry name" value="Rubredoxin_C"/>
    <property type="match status" value="1"/>
</dbReference>
<dbReference type="Gene3D" id="3.50.50.60">
    <property type="entry name" value="FAD/NAD(P)-binding domain"/>
    <property type="match status" value="2"/>
</dbReference>
<keyword evidence="15" id="KW-0004">4Fe-4S</keyword>
<dbReference type="CDD" id="cd19944">
    <property type="entry name" value="NirB_Fer2_BFD-like_2"/>
    <property type="match status" value="1"/>
</dbReference>
<dbReference type="InterPro" id="IPR017121">
    <property type="entry name" value="Nitrite_Rdtase_lsu"/>
</dbReference>
<evidence type="ECO:0000259" key="20">
    <source>
        <dbReference type="Pfam" id="PF18267"/>
    </source>
</evidence>
<name>A0A4S4BNB2_9BACI</name>
<dbReference type="FunFam" id="3.50.50.60:FF:000033">
    <property type="entry name" value="Nitrite reductase [NAD(P)H], large subunit"/>
    <property type="match status" value="1"/>
</dbReference>
<evidence type="ECO:0000256" key="9">
    <source>
        <dbReference type="ARBA" id="ARBA00023002"/>
    </source>
</evidence>
<organism evidence="21 22">
    <name type="scientific">Metabacillus sediminilitoris</name>
    <dbReference type="NCBI Taxonomy" id="2567941"/>
    <lineage>
        <taxon>Bacteria</taxon>
        <taxon>Bacillati</taxon>
        <taxon>Bacillota</taxon>
        <taxon>Bacilli</taxon>
        <taxon>Bacillales</taxon>
        <taxon>Bacillaceae</taxon>
        <taxon>Metabacillus</taxon>
    </lineage>
</organism>
<dbReference type="GO" id="GO:0050660">
    <property type="term" value="F:flavin adenine dinucleotide binding"/>
    <property type="evidence" value="ECO:0007669"/>
    <property type="project" value="UniProtKB-UniRule"/>
</dbReference>
<keyword evidence="8 14" id="KW-0274">FAD</keyword>
<feature type="domain" description="NADH-rubredoxin oxidoreductase C-terminal" evidence="20">
    <location>
        <begin position="316"/>
        <end position="383"/>
    </location>
</feature>
<evidence type="ECO:0000256" key="5">
    <source>
        <dbReference type="ARBA" id="ARBA00022630"/>
    </source>
</evidence>
<evidence type="ECO:0000256" key="11">
    <source>
        <dbReference type="ARBA" id="ARBA00023014"/>
    </source>
</evidence>
<dbReference type="InterPro" id="IPR036188">
    <property type="entry name" value="FAD/NAD-bd_sf"/>
</dbReference>
<dbReference type="GO" id="GO:0051537">
    <property type="term" value="F:2 iron, 2 sulfur cluster binding"/>
    <property type="evidence" value="ECO:0007669"/>
    <property type="project" value="UniProtKB-KW"/>
</dbReference>
<comment type="similarity">
    <text evidence="3">Belongs to the nitrite and sulfite reductase 4Fe-4S domain family.</text>
</comment>
<evidence type="ECO:0000256" key="15">
    <source>
        <dbReference type="PIRSR" id="PIRSR037149-1"/>
    </source>
</evidence>
<dbReference type="InterPro" id="IPR041575">
    <property type="entry name" value="Rubredoxin_C"/>
</dbReference>
<keyword evidence="9" id="KW-0560">Oxidoreductase</keyword>
<evidence type="ECO:0000259" key="18">
    <source>
        <dbReference type="Pfam" id="PF04324"/>
    </source>
</evidence>
<dbReference type="Pfam" id="PF07992">
    <property type="entry name" value="Pyr_redox_2"/>
    <property type="match status" value="1"/>
</dbReference>
<evidence type="ECO:0000256" key="4">
    <source>
        <dbReference type="ARBA" id="ARBA00022617"/>
    </source>
</evidence>
<dbReference type="NCBIfam" id="TIGR02374">
    <property type="entry name" value="nitri_red_nirB"/>
    <property type="match status" value="1"/>
</dbReference>
<comment type="cofactor">
    <cofactor evidence="1 14">
        <name>FAD</name>
        <dbReference type="ChEBI" id="CHEBI:57692"/>
    </cofactor>
</comment>
<dbReference type="InterPro" id="IPR036136">
    <property type="entry name" value="Nit/Sulf_reduc_fer-like_dom_sf"/>
</dbReference>
<sequence>MKQKLVVIGNGMAGIRCVEEILKQNSSLFDISIIGSEPHLNYNRILLSSVLQGETTFQDISIHSLTWYEENGIKLFSGETVVNIDDHKKQIETDKKRIINYDKVIIATGSIPFVLPIPGSEKDGVVTFRTIDDCKEIIETSKHYKKAVVIGGGVLGLEAARGLVNLGLEVKVIHNSAYLMERQLDSISSTMLQKELEKQGMEFLLGKVTKEIIGDHRVREIQFTDGTSIETDFVVMSVGVRPNIELAKKSGILTNRGIIVNDYLKTNKADIYAVGECVEHKGVIYGLVKPLYEQGKVLAKHICGLDEQGYKGTVLSTSLKVPGVDLFSVGEFAEDDTTTSLKILNEVDGVYKKIVIRDDMIVGAVLYGNTADQSKLLDMIIKRKYVSDEEKRSLLQTADTNGPQIKSMKLTEIICNCNGVSKGAIMEAVQQKELTTVEQVKQCTKASGSCGGCKSVVSDLLHYIHSDECNETIQQKSLCTCTSLTEDEVVLQIQQRNLFKIQDVFKQLEWKTSEGCSSCVPAINYYLAMIYPENETYLVEGNMKAQLQRDGTYSIIPQMYGGKTNAEELQKISHLMKKYNLTDVGFTPDQRIQINGIKKEELHAVYSELNMPLRAAQKHTIRLVNNSFGEQYCQCHKENALQLSIDMEKELDYLLTPHNVVLAVAACKHSPVDLLTKDFSVIGFNRGWEIYVGGSISPQMKQGELFTVAKHDQDAKELICGLVQYYRETANYLEQVSDWVDRVGLIHIREVLFDDVLRGLLLERLEAEKFAFTGQFVK</sequence>
<proteinExistence type="inferred from homology"/>
<dbReference type="PIRSF" id="PIRSF037149">
    <property type="entry name" value="NirB"/>
    <property type="match status" value="1"/>
</dbReference>
<evidence type="ECO:0000256" key="1">
    <source>
        <dbReference type="ARBA" id="ARBA00001974"/>
    </source>
</evidence>
<evidence type="ECO:0000259" key="17">
    <source>
        <dbReference type="Pfam" id="PF03460"/>
    </source>
</evidence>
<dbReference type="PANTHER" id="PTHR43809:SF1">
    <property type="entry name" value="NITRITE REDUCTASE (NADH) LARGE SUBUNIT"/>
    <property type="match status" value="1"/>
</dbReference>